<gene>
    <name evidence="2" type="ORF">K466DRAFT_605953</name>
</gene>
<dbReference type="Proteomes" id="UP000308197">
    <property type="component" value="Unassembled WGS sequence"/>
</dbReference>
<feature type="signal peptide" evidence="1">
    <location>
        <begin position="1"/>
        <end position="18"/>
    </location>
</feature>
<sequence length="137" mass="15102">MAPAVLLSLFSTIVFSECLSIFKGDDGQLRISADVNMVDLLNHYALDLMKQIVIASHSSFLPEGTSPTSLCTNSLEELGLTPPSLSSLPSPQLPLRMQPSVSMFVYWHHIFQDCANAAYHHAQAKLRVGLERHLTHS</sequence>
<proteinExistence type="predicted"/>
<dbReference type="InParanoid" id="A0A5C3NQU4"/>
<dbReference type="AlphaFoldDB" id="A0A5C3NQU4"/>
<evidence type="ECO:0000313" key="3">
    <source>
        <dbReference type="Proteomes" id="UP000308197"/>
    </source>
</evidence>
<dbReference type="EMBL" id="ML211961">
    <property type="protein sequence ID" value="TFK79685.1"/>
    <property type="molecule type" value="Genomic_DNA"/>
</dbReference>
<protein>
    <submittedName>
        <fullName evidence="2">Uncharacterized protein</fullName>
    </submittedName>
</protein>
<keyword evidence="3" id="KW-1185">Reference proteome</keyword>
<organism evidence="2 3">
    <name type="scientific">Polyporus arcularius HHB13444</name>
    <dbReference type="NCBI Taxonomy" id="1314778"/>
    <lineage>
        <taxon>Eukaryota</taxon>
        <taxon>Fungi</taxon>
        <taxon>Dikarya</taxon>
        <taxon>Basidiomycota</taxon>
        <taxon>Agaricomycotina</taxon>
        <taxon>Agaricomycetes</taxon>
        <taxon>Polyporales</taxon>
        <taxon>Polyporaceae</taxon>
        <taxon>Polyporus</taxon>
    </lineage>
</organism>
<evidence type="ECO:0000313" key="2">
    <source>
        <dbReference type="EMBL" id="TFK79685.1"/>
    </source>
</evidence>
<reference evidence="2 3" key="1">
    <citation type="journal article" date="2019" name="Nat. Ecol. Evol.">
        <title>Megaphylogeny resolves global patterns of mushroom evolution.</title>
        <authorList>
            <person name="Varga T."/>
            <person name="Krizsan K."/>
            <person name="Foldi C."/>
            <person name="Dima B."/>
            <person name="Sanchez-Garcia M."/>
            <person name="Sanchez-Ramirez S."/>
            <person name="Szollosi G.J."/>
            <person name="Szarkandi J.G."/>
            <person name="Papp V."/>
            <person name="Albert L."/>
            <person name="Andreopoulos W."/>
            <person name="Angelini C."/>
            <person name="Antonin V."/>
            <person name="Barry K.W."/>
            <person name="Bougher N.L."/>
            <person name="Buchanan P."/>
            <person name="Buyck B."/>
            <person name="Bense V."/>
            <person name="Catcheside P."/>
            <person name="Chovatia M."/>
            <person name="Cooper J."/>
            <person name="Damon W."/>
            <person name="Desjardin D."/>
            <person name="Finy P."/>
            <person name="Geml J."/>
            <person name="Haridas S."/>
            <person name="Hughes K."/>
            <person name="Justo A."/>
            <person name="Karasinski D."/>
            <person name="Kautmanova I."/>
            <person name="Kiss B."/>
            <person name="Kocsube S."/>
            <person name="Kotiranta H."/>
            <person name="LaButti K.M."/>
            <person name="Lechner B.E."/>
            <person name="Liimatainen K."/>
            <person name="Lipzen A."/>
            <person name="Lukacs Z."/>
            <person name="Mihaltcheva S."/>
            <person name="Morgado L.N."/>
            <person name="Niskanen T."/>
            <person name="Noordeloos M.E."/>
            <person name="Ohm R.A."/>
            <person name="Ortiz-Santana B."/>
            <person name="Ovrebo C."/>
            <person name="Racz N."/>
            <person name="Riley R."/>
            <person name="Savchenko A."/>
            <person name="Shiryaev A."/>
            <person name="Soop K."/>
            <person name="Spirin V."/>
            <person name="Szebenyi C."/>
            <person name="Tomsovsky M."/>
            <person name="Tulloss R.E."/>
            <person name="Uehling J."/>
            <person name="Grigoriev I.V."/>
            <person name="Vagvolgyi C."/>
            <person name="Papp T."/>
            <person name="Martin F.M."/>
            <person name="Miettinen O."/>
            <person name="Hibbett D.S."/>
            <person name="Nagy L.G."/>
        </authorList>
    </citation>
    <scope>NUCLEOTIDE SEQUENCE [LARGE SCALE GENOMIC DNA]</scope>
    <source>
        <strain evidence="2 3">HHB13444</strain>
    </source>
</reference>
<name>A0A5C3NQU4_9APHY</name>
<accession>A0A5C3NQU4</accession>
<keyword evidence="1" id="KW-0732">Signal</keyword>
<feature type="chain" id="PRO_5022829281" evidence="1">
    <location>
        <begin position="19"/>
        <end position="137"/>
    </location>
</feature>
<evidence type="ECO:0000256" key="1">
    <source>
        <dbReference type="SAM" id="SignalP"/>
    </source>
</evidence>